<feature type="binding site" evidence="3">
    <location>
        <position position="102"/>
    </location>
    <ligand>
        <name>a divalent metal cation</name>
        <dbReference type="ChEBI" id="CHEBI:60240"/>
        <label>1</label>
    </ligand>
</feature>
<dbReference type="Gene3D" id="3.40.1390.30">
    <property type="entry name" value="NIF3 (NGG1p interacting factor 3)-like"/>
    <property type="match status" value="2"/>
</dbReference>
<feature type="binding site" evidence="3">
    <location>
        <position position="64"/>
    </location>
    <ligand>
        <name>a divalent metal cation</name>
        <dbReference type="ChEBI" id="CHEBI:60240"/>
        <label>2</label>
    </ligand>
</feature>
<keyword evidence="5" id="KW-1185">Reference proteome</keyword>
<dbReference type="Pfam" id="PF01784">
    <property type="entry name" value="DUF34_NIF3"/>
    <property type="match status" value="1"/>
</dbReference>
<sequence length="250" mass="26203">MIEPLALSAYCDRLLDSAACTDYAPNGLQVEGERPIRRLVSGVTASLALIAAALELQADALLVHHGWFWKGENPCLTGLKGRRVRALIQGGASLIAYHLPLDTHPTLGNNAALASQLGILDAQATGIGNGVLWTGRLGTPMAPADWAAAVGARLGRSGTLVVGSDRPVQHLAWCTGGGQGYIEAAAALGVEAFLSGEISEQTTHAARELGIAYLAAGHHATERYGVQALGDHLARHFALDHRYVEIDNPA</sequence>
<dbReference type="SUPFAM" id="SSF102705">
    <property type="entry name" value="NIF3 (NGG1p interacting factor 3)-like"/>
    <property type="match status" value="1"/>
</dbReference>
<dbReference type="InterPro" id="IPR002678">
    <property type="entry name" value="DUF34/NIF3"/>
</dbReference>
<dbReference type="GO" id="GO:0005737">
    <property type="term" value="C:cytoplasm"/>
    <property type="evidence" value="ECO:0007669"/>
    <property type="project" value="TreeGrafter"/>
</dbReference>
<dbReference type="Proteomes" id="UP000232638">
    <property type="component" value="Chromosome"/>
</dbReference>
<feature type="binding site" evidence="3">
    <location>
        <position position="222"/>
    </location>
    <ligand>
        <name>a divalent metal cation</name>
        <dbReference type="ChEBI" id="CHEBI:60240"/>
        <label>1</label>
    </ligand>
</feature>
<dbReference type="AlphaFoldDB" id="A0A2K8U815"/>
<gene>
    <name evidence="4" type="ORF">THSYN_11685</name>
</gene>
<dbReference type="NCBIfam" id="TIGR00486">
    <property type="entry name" value="YbgI_SA1388"/>
    <property type="match status" value="1"/>
</dbReference>
<comment type="similarity">
    <text evidence="1">Belongs to the GTP cyclohydrolase I type 2/NIF3 family.</text>
</comment>
<dbReference type="RefSeq" id="WP_100919317.1">
    <property type="nucleotide sequence ID" value="NZ_CP020370.1"/>
</dbReference>
<feature type="binding site" evidence="3">
    <location>
        <position position="65"/>
    </location>
    <ligand>
        <name>a divalent metal cation</name>
        <dbReference type="ChEBI" id="CHEBI:60240"/>
        <label>1</label>
    </ligand>
</feature>
<organism evidence="4 5">
    <name type="scientific">Candidatus Thiodictyon syntrophicum</name>
    <dbReference type="NCBI Taxonomy" id="1166950"/>
    <lineage>
        <taxon>Bacteria</taxon>
        <taxon>Pseudomonadati</taxon>
        <taxon>Pseudomonadota</taxon>
        <taxon>Gammaproteobacteria</taxon>
        <taxon>Chromatiales</taxon>
        <taxon>Chromatiaceae</taxon>
        <taxon>Thiodictyon</taxon>
    </lineage>
</organism>
<dbReference type="PANTHER" id="PTHR13799:SF14">
    <property type="entry name" value="GTP CYCLOHYDROLASE 1 TYPE 2 HOMOLOG"/>
    <property type="match status" value="1"/>
</dbReference>
<dbReference type="EMBL" id="CP020370">
    <property type="protein sequence ID" value="AUB81549.1"/>
    <property type="molecule type" value="Genomic_DNA"/>
</dbReference>
<proteinExistence type="inferred from homology"/>
<evidence type="ECO:0000313" key="5">
    <source>
        <dbReference type="Proteomes" id="UP000232638"/>
    </source>
</evidence>
<dbReference type="OrthoDB" id="9800881at2"/>
<evidence type="ECO:0000256" key="2">
    <source>
        <dbReference type="ARBA" id="ARBA00022723"/>
    </source>
</evidence>
<dbReference type="InterPro" id="IPR036069">
    <property type="entry name" value="DUF34/NIF3_sf"/>
</dbReference>
<evidence type="ECO:0000256" key="3">
    <source>
        <dbReference type="PIRSR" id="PIRSR602678-1"/>
    </source>
</evidence>
<evidence type="ECO:0000256" key="1">
    <source>
        <dbReference type="ARBA" id="ARBA00006964"/>
    </source>
</evidence>
<accession>A0A2K8U815</accession>
<dbReference type="KEGG" id="tsy:THSYN_11685"/>
<dbReference type="GO" id="GO:0046872">
    <property type="term" value="F:metal ion binding"/>
    <property type="evidence" value="ECO:0007669"/>
    <property type="project" value="UniProtKB-KW"/>
</dbReference>
<reference evidence="4 5" key="1">
    <citation type="submission" date="2017-03" db="EMBL/GenBank/DDBJ databases">
        <title>Complete genome sequence of Candidatus 'Thiodictyon syntrophicum' sp. nov. strain Cad16T, a photolithoautotroph purple sulfur bacterium isolated from an alpine meromictic lake.</title>
        <authorList>
            <person name="Luedin S.M."/>
            <person name="Pothier J.F."/>
            <person name="Danza F."/>
            <person name="Storelli N."/>
            <person name="Wittwer M."/>
            <person name="Tonolla M."/>
        </authorList>
    </citation>
    <scope>NUCLEOTIDE SEQUENCE [LARGE SCALE GENOMIC DNA]</scope>
    <source>
        <strain evidence="4 5">Cad16T</strain>
    </source>
</reference>
<protein>
    <submittedName>
        <fullName evidence="4">Nif3-like dinuclear metal center hexameric protein</fullName>
    </submittedName>
</protein>
<evidence type="ECO:0000313" key="4">
    <source>
        <dbReference type="EMBL" id="AUB81549.1"/>
    </source>
</evidence>
<keyword evidence="2 3" id="KW-0479">Metal-binding</keyword>
<dbReference type="PANTHER" id="PTHR13799">
    <property type="entry name" value="NGG1 INTERACTING FACTOR 3"/>
    <property type="match status" value="1"/>
</dbReference>
<feature type="binding site" evidence="3">
    <location>
        <position position="218"/>
    </location>
    <ligand>
        <name>a divalent metal cation</name>
        <dbReference type="ChEBI" id="CHEBI:60240"/>
        <label>1</label>
    </ligand>
</feature>
<name>A0A2K8U815_9GAMM</name>